<dbReference type="Gene3D" id="3.80.10.10">
    <property type="entry name" value="Ribonuclease Inhibitor"/>
    <property type="match status" value="2"/>
</dbReference>
<keyword evidence="5" id="KW-1185">Reference proteome</keyword>
<dbReference type="KEGG" id="ngr:NAEGRDRAFT_57261"/>
<keyword evidence="1" id="KW-0433">Leucine-rich repeat</keyword>
<dbReference type="AlphaFoldDB" id="D2V653"/>
<dbReference type="Proteomes" id="UP000006671">
    <property type="component" value="Unassembled WGS sequence"/>
</dbReference>
<dbReference type="PANTHER" id="PTHR45617">
    <property type="entry name" value="LEUCINE RICH REPEAT FAMILY PROTEIN"/>
    <property type="match status" value="1"/>
</dbReference>
<evidence type="ECO:0000256" key="3">
    <source>
        <dbReference type="SAM" id="MobiDB-lite"/>
    </source>
</evidence>
<dbReference type="SUPFAM" id="SSF52058">
    <property type="entry name" value="L domain-like"/>
    <property type="match status" value="1"/>
</dbReference>
<dbReference type="InParanoid" id="D2V653"/>
<feature type="compositionally biased region" description="Polar residues" evidence="3">
    <location>
        <begin position="525"/>
        <end position="534"/>
    </location>
</feature>
<reference evidence="4 5" key="1">
    <citation type="journal article" date="2010" name="Cell">
        <title>The genome of Naegleria gruberi illuminates early eukaryotic versatility.</title>
        <authorList>
            <person name="Fritz-Laylin L.K."/>
            <person name="Prochnik S.E."/>
            <person name="Ginger M.L."/>
            <person name="Dacks J.B."/>
            <person name="Carpenter M.L."/>
            <person name="Field M.C."/>
            <person name="Kuo A."/>
            <person name="Paredez A."/>
            <person name="Chapman J."/>
            <person name="Pham J."/>
            <person name="Shu S."/>
            <person name="Neupane R."/>
            <person name="Cipriano M."/>
            <person name="Mancuso J."/>
            <person name="Tu H."/>
            <person name="Salamov A."/>
            <person name="Lindquist E."/>
            <person name="Shapiro H."/>
            <person name="Lucas S."/>
            <person name="Grigoriev I.V."/>
            <person name="Cande W.Z."/>
            <person name="Fulton C."/>
            <person name="Rokhsar D.S."/>
            <person name="Dawson S.C."/>
        </authorList>
    </citation>
    <scope>NUCLEOTIDE SEQUENCE [LARGE SCALE GENOMIC DNA]</scope>
    <source>
        <strain evidence="4 5">NEG-M</strain>
    </source>
</reference>
<feature type="compositionally biased region" description="Basic and acidic residues" evidence="3">
    <location>
        <begin position="1"/>
        <end position="22"/>
    </location>
</feature>
<feature type="compositionally biased region" description="Polar residues" evidence="3">
    <location>
        <begin position="25"/>
        <end position="34"/>
    </location>
</feature>
<sequence length="590" mass="68934">MARETSKERRKRQQDARNEIRKQNRTQAKQNRFNYDNYEQQQQEYRKPREYKPYGGDENRPRFSERKPSSSESQEYENKKYDKPFRENKEKSTTSSLPIPEILDIQSEYFEKEYNPKKIALSEISELKLNGKGFKDIKNLNLIVNLKRLEVIKNKLSSLKFLKGVDKIQHVDAHENEIVSSDENNTEITQFIQNSPQLKVLNLSHNQLTKTVVIKAKLAKAAEPVVSGIAEKLNRGKKIQQQPKDNLNSGLLAIILTDNKIEELKLEGKFQVLNTIIISKNPLLKKFTDYYSVPELTKFGATETALEQLHASVSTCKQLQELRLSHNPQIFTKETCLKTLLEIEKLDSLKLLALSHNKIGIEWTVMKSHLVMIIKKNRNLRNLSIVGNFEQYIEQVGAEKFKDEVLSLFSKEGISLTHLDDKPVGEKPVKTARPERTRSNNRERTSERKQFDSNERRDKRDANKERPRKQDRGEKQTEMPEAQEEKPEEVNNNQQLDDYQPIQIPVEMQLKMQRELMKRKKENAEQSLVIQNTKDQQEEKKRKRELLGGFVEQDDKHSGVKKFVNVNTYKKRKSNVFQMLGQDDQADEGW</sequence>
<dbReference type="PANTHER" id="PTHR45617:SF180">
    <property type="entry name" value="ELRR (EXTRACELLULAR LEUCINE-RICH REPEAT) ONLY"/>
    <property type="match status" value="1"/>
</dbReference>
<organism evidence="5">
    <name type="scientific">Naegleria gruberi</name>
    <name type="common">Amoeba</name>
    <dbReference type="NCBI Taxonomy" id="5762"/>
    <lineage>
        <taxon>Eukaryota</taxon>
        <taxon>Discoba</taxon>
        <taxon>Heterolobosea</taxon>
        <taxon>Tetramitia</taxon>
        <taxon>Eutetramitia</taxon>
        <taxon>Vahlkampfiidae</taxon>
        <taxon>Naegleria</taxon>
    </lineage>
</organism>
<gene>
    <name evidence="4" type="ORF">NAEGRDRAFT_57261</name>
</gene>
<feature type="compositionally biased region" description="Basic and acidic residues" evidence="3">
    <location>
        <begin position="419"/>
        <end position="489"/>
    </location>
</feature>
<keyword evidence="2" id="KW-0677">Repeat</keyword>
<dbReference type="GeneID" id="8849402"/>
<protein>
    <submittedName>
        <fullName evidence="4">Flightless</fullName>
    </submittedName>
</protein>
<evidence type="ECO:0000313" key="4">
    <source>
        <dbReference type="EMBL" id="EFC47772.1"/>
    </source>
</evidence>
<evidence type="ECO:0000256" key="2">
    <source>
        <dbReference type="ARBA" id="ARBA00022737"/>
    </source>
</evidence>
<feature type="compositionally biased region" description="Basic and acidic residues" evidence="3">
    <location>
        <begin position="76"/>
        <end position="92"/>
    </location>
</feature>
<dbReference type="STRING" id="5762.D2V653"/>
<evidence type="ECO:0000313" key="5">
    <source>
        <dbReference type="Proteomes" id="UP000006671"/>
    </source>
</evidence>
<feature type="region of interest" description="Disordered" evidence="3">
    <location>
        <begin position="521"/>
        <end position="542"/>
    </location>
</feature>
<dbReference type="EMBL" id="GG738853">
    <property type="protein sequence ID" value="EFC47772.1"/>
    <property type="molecule type" value="Genomic_DNA"/>
</dbReference>
<feature type="region of interest" description="Disordered" evidence="3">
    <location>
        <begin position="1"/>
        <end position="95"/>
    </location>
</feature>
<dbReference type="InterPro" id="IPR032675">
    <property type="entry name" value="LRR_dom_sf"/>
</dbReference>
<feature type="compositionally biased region" description="Basic and acidic residues" evidence="3">
    <location>
        <begin position="44"/>
        <end position="69"/>
    </location>
</feature>
<name>D2V653_NAEGR</name>
<accession>D2V653</accession>
<dbReference type="RefSeq" id="XP_002680516.1">
    <property type="nucleotide sequence ID" value="XM_002680470.1"/>
</dbReference>
<dbReference type="VEuPathDB" id="AmoebaDB:NAEGRDRAFT_57261"/>
<dbReference type="OrthoDB" id="1517790at2759"/>
<feature type="region of interest" description="Disordered" evidence="3">
    <location>
        <begin position="419"/>
        <end position="501"/>
    </location>
</feature>
<proteinExistence type="predicted"/>
<evidence type="ECO:0000256" key="1">
    <source>
        <dbReference type="ARBA" id="ARBA00022614"/>
    </source>
</evidence>